<sequence>MVIDSCKMHVETPEYVNSKAWDADLVKVGPITLQELIIKSLLDLAVDAVREMIKESPEEICKMFKIKNDFIPVQEEEVRRENPWVYE</sequence>
<dbReference type="InterPro" id="IPR011333">
    <property type="entry name" value="SKP1/BTB/POZ_sf"/>
</dbReference>
<evidence type="ECO:0000259" key="2">
    <source>
        <dbReference type="Pfam" id="PF01466"/>
    </source>
</evidence>
<reference evidence="3" key="1">
    <citation type="submission" date="2022-12" db="EMBL/GenBank/DDBJ databases">
        <title>Draft genome assemblies for two species of Escallonia (Escalloniales).</title>
        <authorList>
            <person name="Chanderbali A."/>
            <person name="Dervinis C."/>
            <person name="Anghel I."/>
            <person name="Soltis D."/>
            <person name="Soltis P."/>
            <person name="Zapata F."/>
        </authorList>
    </citation>
    <scope>NUCLEOTIDE SEQUENCE</scope>
    <source>
        <strain evidence="3">UCBG92.1500</strain>
        <tissue evidence="3">Leaf</tissue>
    </source>
</reference>
<dbReference type="Gene3D" id="3.30.710.10">
    <property type="entry name" value="Potassium Channel Kv1.1, Chain A"/>
    <property type="match status" value="1"/>
</dbReference>
<evidence type="ECO:0000256" key="1">
    <source>
        <dbReference type="ARBA" id="ARBA00004906"/>
    </source>
</evidence>
<dbReference type="InterPro" id="IPR016072">
    <property type="entry name" value="Skp1_comp_dimer"/>
</dbReference>
<dbReference type="SUPFAM" id="SSF81382">
    <property type="entry name" value="Skp1 dimerisation domain-like"/>
    <property type="match status" value="1"/>
</dbReference>
<proteinExistence type="predicted"/>
<evidence type="ECO:0000313" key="3">
    <source>
        <dbReference type="EMBL" id="KAK2992051.1"/>
    </source>
</evidence>
<dbReference type="GO" id="GO:0006511">
    <property type="term" value="P:ubiquitin-dependent protein catabolic process"/>
    <property type="evidence" value="ECO:0007669"/>
    <property type="project" value="InterPro"/>
</dbReference>
<comment type="pathway">
    <text evidence="1">Protein modification; protein ubiquitination.</text>
</comment>
<organism evidence="3 4">
    <name type="scientific">Escallonia rubra</name>
    <dbReference type="NCBI Taxonomy" id="112253"/>
    <lineage>
        <taxon>Eukaryota</taxon>
        <taxon>Viridiplantae</taxon>
        <taxon>Streptophyta</taxon>
        <taxon>Embryophyta</taxon>
        <taxon>Tracheophyta</taxon>
        <taxon>Spermatophyta</taxon>
        <taxon>Magnoliopsida</taxon>
        <taxon>eudicotyledons</taxon>
        <taxon>Gunneridae</taxon>
        <taxon>Pentapetalae</taxon>
        <taxon>asterids</taxon>
        <taxon>campanulids</taxon>
        <taxon>Escalloniales</taxon>
        <taxon>Escalloniaceae</taxon>
        <taxon>Escallonia</taxon>
    </lineage>
</organism>
<dbReference type="Pfam" id="PF01466">
    <property type="entry name" value="Skp1"/>
    <property type="match status" value="1"/>
</dbReference>
<dbReference type="InterPro" id="IPR016897">
    <property type="entry name" value="SKP1"/>
</dbReference>
<evidence type="ECO:0000313" key="4">
    <source>
        <dbReference type="Proteomes" id="UP001187471"/>
    </source>
</evidence>
<protein>
    <recommendedName>
        <fullName evidence="2">SKP1 component dimerisation domain-containing protein</fullName>
    </recommendedName>
</protein>
<accession>A0AA88S4V6</accession>
<comment type="caution">
    <text evidence="3">The sequence shown here is derived from an EMBL/GenBank/DDBJ whole genome shotgun (WGS) entry which is preliminary data.</text>
</comment>
<dbReference type="AlphaFoldDB" id="A0AA88S4V6"/>
<dbReference type="InterPro" id="IPR036296">
    <property type="entry name" value="SKP1-like_dim_sf"/>
</dbReference>
<keyword evidence="4" id="KW-1185">Reference proteome</keyword>
<name>A0AA88S4V6_9ASTE</name>
<dbReference type="EMBL" id="JAVXUO010000441">
    <property type="protein sequence ID" value="KAK2992051.1"/>
    <property type="molecule type" value="Genomic_DNA"/>
</dbReference>
<dbReference type="PANTHER" id="PTHR11165">
    <property type="entry name" value="SKP1"/>
    <property type="match status" value="1"/>
</dbReference>
<gene>
    <name evidence="3" type="ORF">RJ640_009781</name>
</gene>
<feature type="domain" description="SKP1 component dimerisation" evidence="2">
    <location>
        <begin position="39"/>
        <end position="84"/>
    </location>
</feature>
<dbReference type="Proteomes" id="UP001187471">
    <property type="component" value="Unassembled WGS sequence"/>
</dbReference>